<dbReference type="InterPro" id="IPR002037">
    <property type="entry name" value="Glyco_hydro_8"/>
</dbReference>
<dbReference type="GO" id="GO:0004553">
    <property type="term" value="F:hydrolase activity, hydrolyzing O-glycosyl compounds"/>
    <property type="evidence" value="ECO:0007669"/>
    <property type="project" value="InterPro"/>
</dbReference>
<comment type="similarity">
    <text evidence="1">Belongs to the glycosyl hydrolase 8 (cellulase D) family.</text>
</comment>
<dbReference type="AlphaFoldDB" id="A0AAC9HNS8"/>
<proteinExistence type="inferred from homology"/>
<evidence type="ECO:0000256" key="5">
    <source>
        <dbReference type="SAM" id="SignalP"/>
    </source>
</evidence>
<feature type="signal peptide" evidence="5">
    <location>
        <begin position="1"/>
        <end position="24"/>
    </location>
</feature>
<evidence type="ECO:0000256" key="2">
    <source>
        <dbReference type="ARBA" id="ARBA00022801"/>
    </source>
</evidence>
<reference evidence="7" key="1">
    <citation type="submission" date="2016-03" db="EMBL/GenBank/DDBJ databases">
        <title>Complete genome sequence of the type strain Actinoalloteichus hymeniacidonis DSM 45092.</title>
        <authorList>
            <person name="Schaffert L."/>
            <person name="Albersmeier A."/>
            <person name="Winkler A."/>
            <person name="Kalinowski J."/>
            <person name="Zotchev S."/>
            <person name="Ruckert C."/>
        </authorList>
    </citation>
    <scope>NUCLEOTIDE SEQUENCE [LARGE SCALE GENOMIC DNA]</scope>
    <source>
        <strain evidence="7">HPA177(T) (DSM 45092(T))</strain>
    </source>
</reference>
<evidence type="ECO:0000313" key="6">
    <source>
        <dbReference type="EMBL" id="AOS62802.1"/>
    </source>
</evidence>
<evidence type="ECO:0000256" key="3">
    <source>
        <dbReference type="ARBA" id="ARBA00023295"/>
    </source>
</evidence>
<keyword evidence="5" id="KW-0732">Signal</keyword>
<gene>
    <name evidence="6" type="ORF">TL08_09935</name>
</gene>
<evidence type="ECO:0000313" key="7">
    <source>
        <dbReference type="Proteomes" id="UP000095210"/>
    </source>
</evidence>
<protein>
    <submittedName>
        <fullName evidence="6">Endoglucanase Y</fullName>
    </submittedName>
</protein>
<sequence>MRGVRSMTTLPVAVAAAVTLTASAGIAHSAAPAAESPSSGVGTTVTSSIADSPARPSALLSPSASAADQEAAIAEFYTDWKSAFVRNDCQDDWYHVYSPDAYEPYVAEGQGYGLVITAQMADVDPEAQQLFDGILQYVLDHPSALDPDLMAGAQDLSCNTTGGQDSATDGDLDIAYGLLLADAVWGSEGVHDYHALAVRRIDAIKRSEVHPDTRLMELGDWAHPEWTPELYWGSRPSDWMLGHFRAFREATGDSDWDTIRIAHQDLIETLQQDYAPDTGLLPDFVQDTGTDPKPAQGQFLESDTDGYFSWNACRTPWRIGVDAVESGDPRSVAAAQRMDEWIKQSTGGDPNQIGSGYRLDGTRYATGSDAAFFAPFAVAAMSNPESQQWLDALWAKIVATEVDPDTYYAASIQLQVMLIVSGTGVTL</sequence>
<dbReference type="Pfam" id="PF01270">
    <property type="entry name" value="Glyco_hydro_8"/>
    <property type="match status" value="1"/>
</dbReference>
<keyword evidence="2" id="KW-0378">Hydrolase</keyword>
<dbReference type="KEGG" id="ahm:TL08_09935"/>
<dbReference type="Proteomes" id="UP000095210">
    <property type="component" value="Chromosome"/>
</dbReference>
<feature type="region of interest" description="Disordered" evidence="4">
    <location>
        <begin position="31"/>
        <end position="62"/>
    </location>
</feature>
<name>A0AAC9HNS8_9PSEU</name>
<dbReference type="InterPro" id="IPR008928">
    <property type="entry name" value="6-hairpin_glycosidase_sf"/>
</dbReference>
<feature type="chain" id="PRO_5041959011" evidence="5">
    <location>
        <begin position="25"/>
        <end position="427"/>
    </location>
</feature>
<dbReference type="EMBL" id="CP014859">
    <property type="protein sequence ID" value="AOS62802.1"/>
    <property type="molecule type" value="Genomic_DNA"/>
</dbReference>
<keyword evidence="3" id="KW-0326">Glycosidase</keyword>
<keyword evidence="7" id="KW-1185">Reference proteome</keyword>
<dbReference type="InterPro" id="IPR012341">
    <property type="entry name" value="6hp_glycosidase-like_sf"/>
</dbReference>
<organism evidence="6 7">
    <name type="scientific">Actinoalloteichus hymeniacidonis</name>
    <dbReference type="NCBI Taxonomy" id="340345"/>
    <lineage>
        <taxon>Bacteria</taxon>
        <taxon>Bacillati</taxon>
        <taxon>Actinomycetota</taxon>
        <taxon>Actinomycetes</taxon>
        <taxon>Pseudonocardiales</taxon>
        <taxon>Pseudonocardiaceae</taxon>
        <taxon>Actinoalloteichus</taxon>
    </lineage>
</organism>
<accession>A0AAC9HNS8</accession>
<dbReference type="SUPFAM" id="SSF48208">
    <property type="entry name" value="Six-hairpin glycosidases"/>
    <property type="match status" value="1"/>
</dbReference>
<dbReference type="PRINTS" id="PR00735">
    <property type="entry name" value="GLHYDRLASE8"/>
</dbReference>
<dbReference type="GO" id="GO:0005975">
    <property type="term" value="P:carbohydrate metabolic process"/>
    <property type="evidence" value="ECO:0007669"/>
    <property type="project" value="InterPro"/>
</dbReference>
<evidence type="ECO:0000256" key="1">
    <source>
        <dbReference type="ARBA" id="ARBA00009209"/>
    </source>
</evidence>
<dbReference type="Gene3D" id="1.50.10.10">
    <property type="match status" value="1"/>
</dbReference>
<evidence type="ECO:0000256" key="4">
    <source>
        <dbReference type="SAM" id="MobiDB-lite"/>
    </source>
</evidence>